<dbReference type="FunFam" id="3.40.20.10:FF:000001">
    <property type="entry name" value="Gelsolin"/>
    <property type="match status" value="1"/>
</dbReference>
<keyword evidence="3" id="KW-0677">Repeat</keyword>
<dbReference type="PROSITE" id="PS51089">
    <property type="entry name" value="HP"/>
    <property type="match status" value="1"/>
</dbReference>
<dbReference type="EMBL" id="CAXKWB010011926">
    <property type="protein sequence ID" value="CAL4102752.1"/>
    <property type="molecule type" value="Genomic_DNA"/>
</dbReference>
<evidence type="ECO:0000256" key="3">
    <source>
        <dbReference type="ARBA" id="ARBA00022737"/>
    </source>
</evidence>
<dbReference type="SUPFAM" id="SSF47050">
    <property type="entry name" value="VHP, Villin headpiece domain"/>
    <property type="match status" value="1"/>
</dbReference>
<dbReference type="InterPro" id="IPR003128">
    <property type="entry name" value="Villin_headpiece"/>
</dbReference>
<dbReference type="Proteomes" id="UP001497623">
    <property type="component" value="Unassembled WGS sequence"/>
</dbReference>
<dbReference type="CDD" id="cd11291">
    <property type="entry name" value="gelsolin_S6_like"/>
    <property type="match status" value="1"/>
</dbReference>
<feature type="non-terminal residue" evidence="6">
    <location>
        <position position="424"/>
    </location>
</feature>
<dbReference type="PANTHER" id="PTHR11977">
    <property type="entry name" value="VILLIN"/>
    <property type="match status" value="1"/>
</dbReference>
<dbReference type="CDD" id="cd11293">
    <property type="entry name" value="gelsolin_S4_like"/>
    <property type="match status" value="1"/>
</dbReference>
<dbReference type="SMART" id="SM00153">
    <property type="entry name" value="VHP"/>
    <property type="match status" value="1"/>
</dbReference>
<dbReference type="GO" id="GO:0005737">
    <property type="term" value="C:cytoplasm"/>
    <property type="evidence" value="ECO:0007669"/>
    <property type="project" value="TreeGrafter"/>
</dbReference>
<evidence type="ECO:0000256" key="1">
    <source>
        <dbReference type="ARBA" id="ARBA00008418"/>
    </source>
</evidence>
<dbReference type="InterPro" id="IPR036886">
    <property type="entry name" value="Villin_headpiece_dom_sf"/>
</dbReference>
<keyword evidence="4" id="KW-0009">Actin-binding</keyword>
<dbReference type="SUPFAM" id="SSF55753">
    <property type="entry name" value="Actin depolymerizing proteins"/>
    <property type="match status" value="3"/>
</dbReference>
<dbReference type="GO" id="GO:0051015">
    <property type="term" value="F:actin filament binding"/>
    <property type="evidence" value="ECO:0007669"/>
    <property type="project" value="InterPro"/>
</dbReference>
<proteinExistence type="inferred from homology"/>
<evidence type="ECO:0000313" key="7">
    <source>
        <dbReference type="Proteomes" id="UP001497623"/>
    </source>
</evidence>
<dbReference type="Pfam" id="PF02209">
    <property type="entry name" value="VHP"/>
    <property type="match status" value="1"/>
</dbReference>
<comment type="similarity">
    <text evidence="1">Belongs to the villin/gelsolin family.</text>
</comment>
<dbReference type="Gene3D" id="3.40.20.10">
    <property type="entry name" value="Severin"/>
    <property type="match status" value="3"/>
</dbReference>
<keyword evidence="2" id="KW-0117">Actin capping</keyword>
<dbReference type="PANTHER" id="PTHR11977:SF130">
    <property type="entry name" value="SEVERIN"/>
    <property type="match status" value="1"/>
</dbReference>
<dbReference type="InterPro" id="IPR007122">
    <property type="entry name" value="Villin/Gelsolin"/>
</dbReference>
<evidence type="ECO:0000256" key="2">
    <source>
        <dbReference type="ARBA" id="ARBA00022467"/>
    </source>
</evidence>
<dbReference type="SMART" id="SM00262">
    <property type="entry name" value="GEL"/>
    <property type="match status" value="3"/>
</dbReference>
<dbReference type="AlphaFoldDB" id="A0AAV2QZM1"/>
<organism evidence="6 7">
    <name type="scientific">Meganyctiphanes norvegica</name>
    <name type="common">Northern krill</name>
    <name type="synonym">Thysanopoda norvegica</name>
    <dbReference type="NCBI Taxonomy" id="48144"/>
    <lineage>
        <taxon>Eukaryota</taxon>
        <taxon>Metazoa</taxon>
        <taxon>Ecdysozoa</taxon>
        <taxon>Arthropoda</taxon>
        <taxon>Crustacea</taxon>
        <taxon>Multicrustacea</taxon>
        <taxon>Malacostraca</taxon>
        <taxon>Eumalacostraca</taxon>
        <taxon>Eucarida</taxon>
        <taxon>Euphausiacea</taxon>
        <taxon>Euphausiidae</taxon>
        <taxon>Meganyctiphanes</taxon>
    </lineage>
</organism>
<name>A0AAV2QZM1_MEGNR</name>
<protein>
    <recommendedName>
        <fullName evidence="5">HP domain-containing protein</fullName>
    </recommendedName>
</protein>
<dbReference type="PRINTS" id="PR00597">
    <property type="entry name" value="GELSOLIN"/>
</dbReference>
<evidence type="ECO:0000313" key="6">
    <source>
        <dbReference type="EMBL" id="CAL4102752.1"/>
    </source>
</evidence>
<dbReference type="FunFam" id="3.40.20.10:FF:000005">
    <property type="entry name" value="Gelsolin"/>
    <property type="match status" value="1"/>
</dbReference>
<sequence length="424" mass="47963">MGSHPVFSDGMGTTEVWRIRNDDLIPVSIKEHGEFFMGDCYIVKYTYVIEDTKHYLLFYWIGSDSSIGEAGTAARKTVEIHRQLQGNTNQVRVEQGKEPSHFMAIFGGRIILYKGGFASTFDGPDGRDEGRKRAYMLQVRGTPDRNIKATEVDLRAGCLNSNDCFIVVLWSTLYVWYGEGSSRHEQSVSSSIAARRGRPIFVIEGRENESFWEALGGKEDYANSRLLKTEGAHPQRLFHCSNATGVFRTEEIENFTQQDLVDDDVMLLDTWDAIFVWVGNNSNKVEQKASEQFAFDYLEANSSDRPKNVPVIKIKQSYEPLNFTGFFGAWDNDLWNNDMTYADLCAKLRELNPGVELVAKPAELSEDATFPLGVLQTSCPEGVDPATKEMYLSAADFKSVFGKNKEEFSVLPKWKKDMMKKKAE</sequence>
<keyword evidence="7" id="KW-1185">Reference proteome</keyword>
<dbReference type="InterPro" id="IPR007123">
    <property type="entry name" value="Gelsolin-like_dom"/>
</dbReference>
<dbReference type="Pfam" id="PF00626">
    <property type="entry name" value="Gelsolin"/>
    <property type="match status" value="3"/>
</dbReference>
<dbReference type="InterPro" id="IPR029006">
    <property type="entry name" value="ADF-H/Gelsolin-like_dom_sf"/>
</dbReference>
<comment type="caution">
    <text evidence="6">The sequence shown here is derived from an EMBL/GenBank/DDBJ whole genome shotgun (WGS) entry which is preliminary data.</text>
</comment>
<dbReference type="GO" id="GO:0051693">
    <property type="term" value="P:actin filament capping"/>
    <property type="evidence" value="ECO:0007669"/>
    <property type="project" value="UniProtKB-KW"/>
</dbReference>
<reference evidence="6 7" key="1">
    <citation type="submission" date="2024-05" db="EMBL/GenBank/DDBJ databases">
        <authorList>
            <person name="Wallberg A."/>
        </authorList>
    </citation>
    <scope>NUCLEOTIDE SEQUENCE [LARGE SCALE GENOMIC DNA]</scope>
</reference>
<dbReference type="CDD" id="cd11288">
    <property type="entry name" value="gelsolin_S5_like"/>
    <property type="match status" value="1"/>
</dbReference>
<gene>
    <name evidence="6" type="ORF">MNOR_LOCUS17383</name>
</gene>
<accession>A0AAV2QZM1</accession>
<dbReference type="Gene3D" id="1.10.950.10">
    <property type="entry name" value="Villin headpiece domain"/>
    <property type="match status" value="1"/>
</dbReference>
<evidence type="ECO:0000259" key="5">
    <source>
        <dbReference type="PROSITE" id="PS51089"/>
    </source>
</evidence>
<dbReference type="GO" id="GO:0015629">
    <property type="term" value="C:actin cytoskeleton"/>
    <property type="evidence" value="ECO:0007669"/>
    <property type="project" value="TreeGrafter"/>
</dbReference>
<evidence type="ECO:0000256" key="4">
    <source>
        <dbReference type="ARBA" id="ARBA00023203"/>
    </source>
</evidence>
<feature type="domain" description="HP" evidence="5">
    <location>
        <begin position="364"/>
        <end position="424"/>
    </location>
</feature>
<dbReference type="GO" id="GO:0008154">
    <property type="term" value="P:actin polymerization or depolymerization"/>
    <property type="evidence" value="ECO:0007669"/>
    <property type="project" value="TreeGrafter"/>
</dbReference>